<feature type="transmembrane region" description="Helical" evidence="1">
    <location>
        <begin position="12"/>
        <end position="36"/>
    </location>
</feature>
<proteinExistence type="predicted"/>
<dbReference type="RefSeq" id="WP_146349613.1">
    <property type="nucleotide sequence ID" value="NZ_VOBR01000003.1"/>
</dbReference>
<protein>
    <submittedName>
        <fullName evidence="2">Uncharacterized protein</fullName>
    </submittedName>
</protein>
<sequence length="98" mass="10593">MTGETKKRGELPFMAILGLLGTWATALPVVWLMPYAEQDPTADELSLGYLWLVVYACGLVCPAAALVVALVVRRWNWAAVSAAVLALSVWYGLANDVL</sequence>
<feature type="transmembrane region" description="Helical" evidence="1">
    <location>
        <begin position="48"/>
        <end position="68"/>
    </location>
</feature>
<feature type="transmembrane region" description="Helical" evidence="1">
    <location>
        <begin position="75"/>
        <end position="93"/>
    </location>
</feature>
<dbReference type="Proteomes" id="UP000316639">
    <property type="component" value="Unassembled WGS sequence"/>
</dbReference>
<gene>
    <name evidence="2" type="ORF">FKR81_04315</name>
</gene>
<keyword evidence="1" id="KW-0472">Membrane</keyword>
<accession>A0A563F093</accession>
<evidence type="ECO:0000313" key="3">
    <source>
        <dbReference type="Proteomes" id="UP000316639"/>
    </source>
</evidence>
<reference evidence="2 3" key="1">
    <citation type="submission" date="2019-07" db="EMBL/GenBank/DDBJ databases">
        <title>Lentzea xizangensis sp. nov., isolated from Qinghai-Tibetan Plateau Soils.</title>
        <authorList>
            <person name="Huang J."/>
        </authorList>
    </citation>
    <scope>NUCLEOTIDE SEQUENCE [LARGE SCALE GENOMIC DNA]</scope>
    <source>
        <strain evidence="2 3">FXJ1.1311</strain>
    </source>
</reference>
<keyword evidence="3" id="KW-1185">Reference proteome</keyword>
<evidence type="ECO:0000256" key="1">
    <source>
        <dbReference type="SAM" id="Phobius"/>
    </source>
</evidence>
<dbReference type="AlphaFoldDB" id="A0A563F093"/>
<keyword evidence="1" id="KW-1133">Transmembrane helix</keyword>
<evidence type="ECO:0000313" key="2">
    <source>
        <dbReference type="EMBL" id="TWP53202.1"/>
    </source>
</evidence>
<name>A0A563F093_9PSEU</name>
<organism evidence="2 3">
    <name type="scientific">Lentzea tibetensis</name>
    <dbReference type="NCBI Taxonomy" id="2591470"/>
    <lineage>
        <taxon>Bacteria</taxon>
        <taxon>Bacillati</taxon>
        <taxon>Actinomycetota</taxon>
        <taxon>Actinomycetes</taxon>
        <taxon>Pseudonocardiales</taxon>
        <taxon>Pseudonocardiaceae</taxon>
        <taxon>Lentzea</taxon>
    </lineage>
</organism>
<dbReference type="EMBL" id="VOBR01000003">
    <property type="protein sequence ID" value="TWP53202.1"/>
    <property type="molecule type" value="Genomic_DNA"/>
</dbReference>
<comment type="caution">
    <text evidence="2">The sequence shown here is derived from an EMBL/GenBank/DDBJ whole genome shotgun (WGS) entry which is preliminary data.</text>
</comment>
<keyword evidence="1" id="KW-0812">Transmembrane</keyword>